<organism evidence="3 4">
    <name type="scientific">Oldenlandia corymbosa var. corymbosa</name>
    <dbReference type="NCBI Taxonomy" id="529605"/>
    <lineage>
        <taxon>Eukaryota</taxon>
        <taxon>Viridiplantae</taxon>
        <taxon>Streptophyta</taxon>
        <taxon>Embryophyta</taxon>
        <taxon>Tracheophyta</taxon>
        <taxon>Spermatophyta</taxon>
        <taxon>Magnoliopsida</taxon>
        <taxon>eudicotyledons</taxon>
        <taxon>Gunneridae</taxon>
        <taxon>Pentapetalae</taxon>
        <taxon>asterids</taxon>
        <taxon>lamiids</taxon>
        <taxon>Gentianales</taxon>
        <taxon>Rubiaceae</taxon>
        <taxon>Rubioideae</taxon>
        <taxon>Spermacoceae</taxon>
        <taxon>Hedyotis-Oldenlandia complex</taxon>
        <taxon>Oldenlandia</taxon>
    </lineage>
</organism>
<keyword evidence="4" id="KW-1185">Reference proteome</keyword>
<comment type="subunit">
    <text evidence="1">Homodimer.</text>
</comment>
<dbReference type="AlphaFoldDB" id="A0AAV1CHE3"/>
<reference evidence="3" key="1">
    <citation type="submission" date="2023-03" db="EMBL/GenBank/DDBJ databases">
        <authorList>
            <person name="Julca I."/>
        </authorList>
    </citation>
    <scope>NUCLEOTIDE SEQUENCE</scope>
</reference>
<dbReference type="SMART" id="SM00886">
    <property type="entry name" value="Dabb"/>
    <property type="match status" value="2"/>
</dbReference>
<dbReference type="PROSITE" id="PS51502">
    <property type="entry name" value="S_R_A_B_BARREL"/>
    <property type="match status" value="2"/>
</dbReference>
<dbReference type="PANTHER" id="PTHR33178">
    <property type="match status" value="1"/>
</dbReference>
<dbReference type="InterPro" id="IPR011008">
    <property type="entry name" value="Dimeric_a/b-barrel"/>
</dbReference>
<feature type="domain" description="Stress-response A/B barrel" evidence="2">
    <location>
        <begin position="206"/>
        <end position="300"/>
    </location>
</feature>
<dbReference type="Pfam" id="PF07876">
    <property type="entry name" value="Dabb"/>
    <property type="match status" value="1"/>
</dbReference>
<feature type="domain" description="Stress-response A/B barrel" evidence="2">
    <location>
        <begin position="91"/>
        <end position="184"/>
    </location>
</feature>
<dbReference type="SUPFAM" id="SSF54909">
    <property type="entry name" value="Dimeric alpha+beta barrel"/>
    <property type="match status" value="2"/>
</dbReference>
<proteinExistence type="predicted"/>
<sequence length="310" mass="35429">MLFLTPPLTNLISPSIMSFLTNSKSPLVSNKHFISNPFSTSQRDWNREVSQFSEIHRRNLLPWRKKNKAIVIPAAEGLNGNNVTAQRRKVVEHICLIKAKDDLSDEQEKDMLDYLYTTQYHMRGIVAISLGRVSDKENASYTHAIFMRFQKKEDLTRFYDNPNYVGVLTKHVFPHCHGILNVDYESEVEDDILPIFRKGEEFNYGVEFLLLMAFYKNSLGGPAEEAMAALAKLTTELPSLIVQATKGSNFNPDNSGYSHAIAIRFRSSEAFEMFIESSEYNDIWQSKFQPITEKSISLHFSVDPVGTELM</sequence>
<accession>A0AAV1CHE3</accession>
<evidence type="ECO:0000256" key="1">
    <source>
        <dbReference type="ARBA" id="ARBA00011738"/>
    </source>
</evidence>
<dbReference type="EMBL" id="OX459119">
    <property type="protein sequence ID" value="CAI9093987.1"/>
    <property type="molecule type" value="Genomic_DNA"/>
</dbReference>
<evidence type="ECO:0000259" key="2">
    <source>
        <dbReference type="PROSITE" id="PS51502"/>
    </source>
</evidence>
<protein>
    <submittedName>
        <fullName evidence="3">OLC1v1029615C1</fullName>
    </submittedName>
</protein>
<dbReference type="Gene3D" id="3.30.70.100">
    <property type="match status" value="2"/>
</dbReference>
<gene>
    <name evidence="3" type="ORF">OLC1_LOCUS5266</name>
</gene>
<dbReference type="InterPro" id="IPR013097">
    <property type="entry name" value="Dabb"/>
</dbReference>
<dbReference type="Proteomes" id="UP001161247">
    <property type="component" value="Chromosome 2"/>
</dbReference>
<evidence type="ECO:0000313" key="4">
    <source>
        <dbReference type="Proteomes" id="UP001161247"/>
    </source>
</evidence>
<dbReference type="PANTHER" id="PTHR33178:SF5">
    <property type="entry name" value="EXPRESSED PROTEIN"/>
    <property type="match status" value="1"/>
</dbReference>
<name>A0AAV1CHE3_OLDCO</name>
<evidence type="ECO:0000313" key="3">
    <source>
        <dbReference type="EMBL" id="CAI9093987.1"/>
    </source>
</evidence>
<dbReference type="InterPro" id="IPR044662">
    <property type="entry name" value="HS1/DABB1-like"/>
</dbReference>